<feature type="non-terminal residue" evidence="1">
    <location>
        <position position="1"/>
    </location>
</feature>
<organism evidence="1 2">
    <name type="scientific">Prorocentrum cordatum</name>
    <dbReference type="NCBI Taxonomy" id="2364126"/>
    <lineage>
        <taxon>Eukaryota</taxon>
        <taxon>Sar</taxon>
        <taxon>Alveolata</taxon>
        <taxon>Dinophyceae</taxon>
        <taxon>Prorocentrales</taxon>
        <taxon>Prorocentraceae</taxon>
        <taxon>Prorocentrum</taxon>
    </lineage>
</organism>
<evidence type="ECO:0000313" key="1">
    <source>
        <dbReference type="EMBL" id="CAK0823799.1"/>
    </source>
</evidence>
<proteinExistence type="predicted"/>
<dbReference type="Gene3D" id="3.10.330.10">
    <property type="match status" value="1"/>
</dbReference>
<name>A0ABN9RWQ3_9DINO</name>
<feature type="non-terminal residue" evidence="1">
    <location>
        <position position="107"/>
    </location>
</feature>
<comment type="caution">
    <text evidence="1">The sequence shown here is derived from an EMBL/GenBank/DDBJ whole genome shotgun (WGS) entry which is preliminary data.</text>
</comment>
<dbReference type="Proteomes" id="UP001189429">
    <property type="component" value="Unassembled WGS sequence"/>
</dbReference>
<accession>A0ABN9RWQ3</accession>
<protein>
    <recommendedName>
        <fullName evidence="3">Transmembrane 9 superfamily member</fullName>
    </recommendedName>
</protein>
<sequence>QDTFKYNDDYMFNEHIVPFFHTAQVGEFTTGYDFAHKGVRFSVMGVLPEDSYGVVGRMTEVYYEGPAIQRKVLHRLQVVPFEDGLPERYRPTRLSLDEAALLQDYVR</sequence>
<gene>
    <name evidence="1" type="ORF">PCOR1329_LOCUS24375</name>
</gene>
<dbReference type="EMBL" id="CAUYUJ010008386">
    <property type="protein sequence ID" value="CAK0823799.1"/>
    <property type="molecule type" value="Genomic_DNA"/>
</dbReference>
<evidence type="ECO:0000313" key="2">
    <source>
        <dbReference type="Proteomes" id="UP001189429"/>
    </source>
</evidence>
<evidence type="ECO:0008006" key="3">
    <source>
        <dbReference type="Google" id="ProtNLM"/>
    </source>
</evidence>
<reference evidence="1" key="1">
    <citation type="submission" date="2023-10" db="EMBL/GenBank/DDBJ databases">
        <authorList>
            <person name="Chen Y."/>
            <person name="Shah S."/>
            <person name="Dougan E. K."/>
            <person name="Thang M."/>
            <person name="Chan C."/>
        </authorList>
    </citation>
    <scope>NUCLEOTIDE SEQUENCE [LARGE SCALE GENOMIC DNA]</scope>
</reference>
<keyword evidence="2" id="KW-1185">Reference proteome</keyword>